<sequence>MLLKSCCKRSPPMLRR</sequence>
<evidence type="ECO:0000313" key="1">
    <source>
        <dbReference type="EMBL" id="JAE38328.1"/>
    </source>
</evidence>
<accession>A0A0A9HZH3</accession>
<organism evidence="1">
    <name type="scientific">Arundo donax</name>
    <name type="common">Giant reed</name>
    <name type="synonym">Donax arundinaceus</name>
    <dbReference type="NCBI Taxonomy" id="35708"/>
    <lineage>
        <taxon>Eukaryota</taxon>
        <taxon>Viridiplantae</taxon>
        <taxon>Streptophyta</taxon>
        <taxon>Embryophyta</taxon>
        <taxon>Tracheophyta</taxon>
        <taxon>Spermatophyta</taxon>
        <taxon>Magnoliopsida</taxon>
        <taxon>Liliopsida</taxon>
        <taxon>Poales</taxon>
        <taxon>Poaceae</taxon>
        <taxon>PACMAD clade</taxon>
        <taxon>Arundinoideae</taxon>
        <taxon>Arundineae</taxon>
        <taxon>Arundo</taxon>
    </lineage>
</organism>
<protein>
    <submittedName>
        <fullName evidence="1">Uncharacterized protein</fullName>
    </submittedName>
</protein>
<reference evidence="1" key="1">
    <citation type="submission" date="2014-09" db="EMBL/GenBank/DDBJ databases">
        <authorList>
            <person name="Magalhaes I.L.F."/>
            <person name="Oliveira U."/>
            <person name="Santos F.R."/>
            <person name="Vidigal T.H.D.A."/>
            <person name="Brescovit A.D."/>
            <person name="Santos A.J."/>
        </authorList>
    </citation>
    <scope>NUCLEOTIDE SEQUENCE</scope>
    <source>
        <tissue evidence="1">Shoot tissue taken approximately 20 cm above the soil surface</tissue>
    </source>
</reference>
<dbReference type="AlphaFoldDB" id="A0A0A9HZH3"/>
<reference evidence="1" key="2">
    <citation type="journal article" date="2015" name="Data Brief">
        <title>Shoot transcriptome of the giant reed, Arundo donax.</title>
        <authorList>
            <person name="Barrero R.A."/>
            <person name="Guerrero F.D."/>
            <person name="Moolhuijzen P."/>
            <person name="Goolsby J.A."/>
            <person name="Tidwell J."/>
            <person name="Bellgard S.E."/>
            <person name="Bellgard M.I."/>
        </authorList>
    </citation>
    <scope>NUCLEOTIDE SEQUENCE</scope>
    <source>
        <tissue evidence="1">Shoot tissue taken approximately 20 cm above the soil surface</tissue>
    </source>
</reference>
<name>A0A0A9HZH3_ARUDO</name>
<dbReference type="EMBL" id="GBRH01159568">
    <property type="protein sequence ID" value="JAE38328.1"/>
    <property type="molecule type" value="Transcribed_RNA"/>
</dbReference>
<proteinExistence type="predicted"/>